<organism evidence="5">
    <name type="scientific">uncultured Caudovirales phage</name>
    <dbReference type="NCBI Taxonomy" id="2100421"/>
    <lineage>
        <taxon>Viruses</taxon>
        <taxon>Duplodnaviria</taxon>
        <taxon>Heunggongvirae</taxon>
        <taxon>Uroviricota</taxon>
        <taxon>Caudoviricetes</taxon>
        <taxon>Peduoviridae</taxon>
        <taxon>Maltschvirus</taxon>
        <taxon>Maltschvirus maltsch</taxon>
    </lineage>
</organism>
<dbReference type="EMBL" id="LR796979">
    <property type="protein sequence ID" value="CAB4179079.1"/>
    <property type="molecule type" value="Genomic_DNA"/>
</dbReference>
<accession>A0A6J5R2W2</accession>
<evidence type="ECO:0000313" key="5">
    <source>
        <dbReference type="EMBL" id="CAB4189076.1"/>
    </source>
</evidence>
<protein>
    <submittedName>
        <fullName evidence="5">CxxC_CxxC_SSSS, putative regulatory protein, FmdB family</fullName>
    </submittedName>
</protein>
<dbReference type="EMBL" id="LR797196">
    <property type="protein sequence ID" value="CAB4193077.1"/>
    <property type="molecule type" value="Genomic_DNA"/>
</dbReference>
<evidence type="ECO:0000313" key="3">
    <source>
        <dbReference type="EMBL" id="CAB4175139.1"/>
    </source>
</evidence>
<evidence type="ECO:0000313" key="6">
    <source>
        <dbReference type="EMBL" id="CAB4193077.1"/>
    </source>
</evidence>
<evidence type="ECO:0000313" key="4">
    <source>
        <dbReference type="EMBL" id="CAB4179079.1"/>
    </source>
</evidence>
<proteinExistence type="predicted"/>
<dbReference type="SMART" id="SM00834">
    <property type="entry name" value="CxxC_CXXC_SSSS"/>
    <property type="match status" value="1"/>
</dbReference>
<sequence length="58" mass="6795">MPKYEYACIQCDLDYEKERSIHDTEPEYFCDKCGYALQRVYNSFGLQFKGSGFYKTGG</sequence>
<evidence type="ECO:0000313" key="7">
    <source>
        <dbReference type="EMBL" id="CAB5231619.1"/>
    </source>
</evidence>
<dbReference type="EMBL" id="LR798433">
    <property type="protein sequence ID" value="CAB5231619.1"/>
    <property type="molecule type" value="Genomic_DNA"/>
</dbReference>
<gene>
    <name evidence="4" type="ORF">UFOVP1034_32</name>
    <name evidence="5" type="ORF">UFOVP1177_32</name>
    <name evidence="6" type="ORF">UFOVP1243_19</name>
    <name evidence="7" type="ORF">UFOVP1581_126</name>
    <name evidence="2" type="ORF">UFOVP854_126</name>
    <name evidence="3" type="ORF">UFOVP964_126</name>
</gene>
<dbReference type="EMBL" id="LR797132">
    <property type="protein sequence ID" value="CAB4189076.1"/>
    <property type="molecule type" value="Genomic_DNA"/>
</dbReference>
<name>A0A6J5R2W2_9CAUD</name>
<evidence type="ECO:0000259" key="1">
    <source>
        <dbReference type="SMART" id="SM00834"/>
    </source>
</evidence>
<dbReference type="NCBIfam" id="TIGR02605">
    <property type="entry name" value="CxxC_CxxC_SSSS"/>
    <property type="match status" value="1"/>
</dbReference>
<evidence type="ECO:0000313" key="2">
    <source>
        <dbReference type="EMBL" id="CAB4167027.1"/>
    </source>
</evidence>
<reference evidence="5" key="1">
    <citation type="submission" date="2020-05" db="EMBL/GenBank/DDBJ databases">
        <authorList>
            <person name="Chiriac C."/>
            <person name="Salcher M."/>
            <person name="Ghai R."/>
            <person name="Kavagutti S V."/>
        </authorList>
    </citation>
    <scope>NUCLEOTIDE SEQUENCE</scope>
</reference>
<dbReference type="EMBL" id="LR796798">
    <property type="protein sequence ID" value="CAB4167027.1"/>
    <property type="molecule type" value="Genomic_DNA"/>
</dbReference>
<dbReference type="EMBL" id="LR796924">
    <property type="protein sequence ID" value="CAB4175139.1"/>
    <property type="molecule type" value="Genomic_DNA"/>
</dbReference>
<dbReference type="InterPro" id="IPR013429">
    <property type="entry name" value="Regulatory_FmdB_Zinc_ribbon"/>
</dbReference>
<feature type="domain" description="Putative regulatory protein FmdB zinc ribbon" evidence="1">
    <location>
        <begin position="1"/>
        <end position="42"/>
    </location>
</feature>